<dbReference type="Proteomes" id="UP001305779">
    <property type="component" value="Unassembled WGS sequence"/>
</dbReference>
<dbReference type="Gene3D" id="1.20.1250.20">
    <property type="entry name" value="MFS general substrate transporter like domains"/>
    <property type="match status" value="1"/>
</dbReference>
<evidence type="ECO:0000256" key="3">
    <source>
        <dbReference type="ARBA" id="ARBA00022448"/>
    </source>
</evidence>
<feature type="transmembrane region" description="Helical" evidence="8">
    <location>
        <begin position="762"/>
        <end position="784"/>
    </location>
</feature>
<reference evidence="10 11" key="1">
    <citation type="journal article" date="2023" name="G3 (Bethesda)">
        <title>A chromosome-level genome assembly of Zasmidium syzygii isolated from banana leaves.</title>
        <authorList>
            <person name="van Westerhoven A.C."/>
            <person name="Mehrabi R."/>
            <person name="Talebi R."/>
            <person name="Steentjes M.B.F."/>
            <person name="Corcolon B."/>
            <person name="Chong P.A."/>
            <person name="Kema G.H.J."/>
            <person name="Seidl M.F."/>
        </authorList>
    </citation>
    <scope>NUCLEOTIDE SEQUENCE [LARGE SCALE GENOMIC DNA]</scope>
    <source>
        <strain evidence="10 11">P124</strain>
    </source>
</reference>
<evidence type="ECO:0000256" key="5">
    <source>
        <dbReference type="ARBA" id="ARBA00022989"/>
    </source>
</evidence>
<proteinExistence type="inferred from homology"/>
<feature type="domain" description="Major facilitator superfamily (MFS) profile" evidence="9">
    <location>
        <begin position="494"/>
        <end position="926"/>
    </location>
</feature>
<evidence type="ECO:0000256" key="8">
    <source>
        <dbReference type="SAM" id="Phobius"/>
    </source>
</evidence>
<feature type="transmembrane region" description="Helical" evidence="8">
    <location>
        <begin position="839"/>
        <end position="860"/>
    </location>
</feature>
<comment type="subcellular location">
    <subcellularLocation>
        <location evidence="1">Membrane</location>
        <topology evidence="1">Multi-pass membrane protein</topology>
    </subcellularLocation>
</comment>
<organism evidence="10 11">
    <name type="scientific">Zasmidium cellare</name>
    <name type="common">Wine cellar mold</name>
    <name type="synonym">Racodium cellare</name>
    <dbReference type="NCBI Taxonomy" id="395010"/>
    <lineage>
        <taxon>Eukaryota</taxon>
        <taxon>Fungi</taxon>
        <taxon>Dikarya</taxon>
        <taxon>Ascomycota</taxon>
        <taxon>Pezizomycotina</taxon>
        <taxon>Dothideomycetes</taxon>
        <taxon>Dothideomycetidae</taxon>
        <taxon>Mycosphaerellales</taxon>
        <taxon>Mycosphaerellaceae</taxon>
        <taxon>Zasmidium</taxon>
    </lineage>
</organism>
<feature type="transmembrane region" description="Helical" evidence="8">
    <location>
        <begin position="903"/>
        <end position="922"/>
    </location>
</feature>
<feature type="transmembrane region" description="Helical" evidence="8">
    <location>
        <begin position="550"/>
        <end position="571"/>
    </location>
</feature>
<dbReference type="EMBL" id="JAXOVC010000002">
    <property type="protein sequence ID" value="KAK4505821.1"/>
    <property type="molecule type" value="Genomic_DNA"/>
</dbReference>
<evidence type="ECO:0000256" key="7">
    <source>
        <dbReference type="SAM" id="MobiDB-lite"/>
    </source>
</evidence>
<evidence type="ECO:0000256" key="6">
    <source>
        <dbReference type="ARBA" id="ARBA00023136"/>
    </source>
</evidence>
<feature type="region of interest" description="Disordered" evidence="7">
    <location>
        <begin position="105"/>
        <end position="125"/>
    </location>
</feature>
<name>A0ABR0EXM2_ZASCE</name>
<evidence type="ECO:0000259" key="9">
    <source>
        <dbReference type="PROSITE" id="PS50850"/>
    </source>
</evidence>
<keyword evidence="6 8" id="KW-0472">Membrane</keyword>
<dbReference type="PRINTS" id="PR00171">
    <property type="entry name" value="SUGRTRNSPORT"/>
</dbReference>
<feature type="transmembrane region" description="Helical" evidence="8">
    <location>
        <begin position="583"/>
        <end position="601"/>
    </location>
</feature>
<dbReference type="InterPro" id="IPR003663">
    <property type="entry name" value="Sugar/inositol_transpt"/>
</dbReference>
<gene>
    <name evidence="10" type="ORF">PRZ48_003786</name>
</gene>
<dbReference type="PANTHER" id="PTHR48022:SF72">
    <property type="entry name" value="MAJOR FACILITATOR SUPERFAMILY (MFS) PROFILE DOMAIN-CONTAINING PROTEIN-RELATED"/>
    <property type="match status" value="1"/>
</dbReference>
<sequence length="973" mass="108525">MTSRPYRRPASIKIIYRIAYTPESDLNRRECWIKDTEVDEWVPATRSSNGCSWFTSFTTKIDGGKTTISLASTCKPTPTVTWSLTTLLTETMVTFGSTSSSLATTTMTRPVTSGNPSATASAGRGDSQIHIDLDSSILDEGLKEANNLCAHREPIDGRRLNCELMPQWAMLEFEEVMKERLINRVNDNAVEFSQHGHMDQWIYENATLRNEFIILGAGRQMTYNITHGLALEESFALEPDVMIEINEEMREEYPEELEDDDEDSQNEAPRYELICALTEGTPMPSEDVAAMTKYLESYLDKNLANPTSTTKPTCIPVEAGGVGQYVCQCSLASQTGEFPTTKKTMQTTVKGNPTQTIDVCDYSTWPQTTASATITEPPFPVPSDEKVVYNAMTCNDPKSAGYYGVQDVANFAQALYRDVFSSGLYAKPTGTTVDYSPNWDGFKVLKTQVRPYVDPAIENSMEHRWLALSIQYLKSACGPGEENKLIGFRNPDELNIEDFYQAFVVHADDCSDRPNDEVGLEQWTPGDQGVLSGLLQNPFFRDQFDNPSDVITGITVSSYCLGALVGCGISFGIGDWLGRRRMIWLAMILIIIGAMLQTSAFTLAHLIVGRIITGFGTGIDSSTVPMYQSELSRKESRGRLVSWEIWFIGVGIVLSYWVDYGMSYVQSDAAWRVPIALQLIFAIIVVFVVWGLPESPRWLAKRGREQEAAEVICAVFDLPPNDPYVQEEMAAIRAAISLEVQEGAQKYSAVFKDDILKTRRRVILAWFGLFMNQMGGINLVVYYMPTVLVQNVGLSRNTSLLIAGFVNLMFIVVAGLSFCMMMITILLSIGSENTSSAAIAFFFLYMLIFGGTINVVPWVYGPEILPLEARTRGTAISVSAHWLWNFFIVMITPVLINRIDWRTYIIFTCTNAAFFPAIYFFYPETSNISLEDIDKLFLPAEMQDYAERHNSVGGPTGSESSKAEVVNEVEKIA</sequence>
<accession>A0ABR0EXM2</accession>
<dbReference type="PANTHER" id="PTHR48022">
    <property type="entry name" value="PLASTIDIC GLUCOSE TRANSPORTER 4"/>
    <property type="match status" value="1"/>
</dbReference>
<protein>
    <recommendedName>
        <fullName evidence="9">Major facilitator superfamily (MFS) profile domain-containing protein</fullName>
    </recommendedName>
</protein>
<dbReference type="PROSITE" id="PS00217">
    <property type="entry name" value="SUGAR_TRANSPORT_2"/>
    <property type="match status" value="1"/>
</dbReference>
<evidence type="ECO:0000256" key="4">
    <source>
        <dbReference type="ARBA" id="ARBA00022692"/>
    </source>
</evidence>
<dbReference type="InterPro" id="IPR005828">
    <property type="entry name" value="MFS_sugar_transport-like"/>
</dbReference>
<evidence type="ECO:0000313" key="11">
    <source>
        <dbReference type="Proteomes" id="UP001305779"/>
    </source>
</evidence>
<keyword evidence="3" id="KW-0813">Transport</keyword>
<feature type="transmembrane region" description="Helical" evidence="8">
    <location>
        <begin position="804"/>
        <end position="827"/>
    </location>
</feature>
<feature type="transmembrane region" description="Helical" evidence="8">
    <location>
        <begin position="670"/>
        <end position="692"/>
    </location>
</feature>
<dbReference type="InterPro" id="IPR020846">
    <property type="entry name" value="MFS_dom"/>
</dbReference>
<dbReference type="Pfam" id="PF00083">
    <property type="entry name" value="Sugar_tr"/>
    <property type="match status" value="1"/>
</dbReference>
<keyword evidence="5 8" id="KW-1133">Transmembrane helix</keyword>
<dbReference type="InterPro" id="IPR005829">
    <property type="entry name" value="Sugar_transporter_CS"/>
</dbReference>
<dbReference type="SUPFAM" id="SSF103473">
    <property type="entry name" value="MFS general substrate transporter"/>
    <property type="match status" value="1"/>
</dbReference>
<comment type="similarity">
    <text evidence="2">Belongs to the major facilitator superfamily. Sugar transporter (TC 2.A.1.1) family.</text>
</comment>
<evidence type="ECO:0000256" key="2">
    <source>
        <dbReference type="ARBA" id="ARBA00010992"/>
    </source>
</evidence>
<feature type="compositionally biased region" description="Polar residues" evidence="7">
    <location>
        <begin position="109"/>
        <end position="120"/>
    </location>
</feature>
<keyword evidence="11" id="KW-1185">Reference proteome</keyword>
<feature type="transmembrane region" description="Helical" evidence="8">
    <location>
        <begin position="880"/>
        <end position="896"/>
    </location>
</feature>
<evidence type="ECO:0000313" key="10">
    <source>
        <dbReference type="EMBL" id="KAK4505821.1"/>
    </source>
</evidence>
<dbReference type="InterPro" id="IPR050360">
    <property type="entry name" value="MFS_Sugar_Transporters"/>
</dbReference>
<evidence type="ECO:0000256" key="1">
    <source>
        <dbReference type="ARBA" id="ARBA00004141"/>
    </source>
</evidence>
<dbReference type="PROSITE" id="PS50850">
    <property type="entry name" value="MFS"/>
    <property type="match status" value="1"/>
</dbReference>
<keyword evidence="4 8" id="KW-0812">Transmembrane</keyword>
<comment type="caution">
    <text evidence="10">The sequence shown here is derived from an EMBL/GenBank/DDBJ whole genome shotgun (WGS) entry which is preliminary data.</text>
</comment>
<dbReference type="InterPro" id="IPR036259">
    <property type="entry name" value="MFS_trans_sf"/>
</dbReference>